<evidence type="ECO:0000256" key="10">
    <source>
        <dbReference type="ARBA" id="ARBA00071236"/>
    </source>
</evidence>
<feature type="compositionally biased region" description="Basic and acidic residues" evidence="17">
    <location>
        <begin position="572"/>
        <end position="604"/>
    </location>
</feature>
<dbReference type="InterPro" id="IPR017907">
    <property type="entry name" value="Znf_RING_CS"/>
</dbReference>
<feature type="compositionally biased region" description="Basic residues" evidence="17">
    <location>
        <begin position="667"/>
        <end position="684"/>
    </location>
</feature>
<evidence type="ECO:0000256" key="17">
    <source>
        <dbReference type="SAM" id="MobiDB-lite"/>
    </source>
</evidence>
<feature type="compositionally biased region" description="Basic residues" evidence="17">
    <location>
        <begin position="1"/>
        <end position="12"/>
    </location>
</feature>
<dbReference type="CDD" id="cd16574">
    <property type="entry name" value="RING-HC_Topors"/>
    <property type="match status" value="1"/>
</dbReference>
<dbReference type="SMART" id="SM00184">
    <property type="entry name" value="RING"/>
    <property type="match status" value="1"/>
</dbReference>
<evidence type="ECO:0000256" key="11">
    <source>
        <dbReference type="ARBA" id="ARBA00076856"/>
    </source>
</evidence>
<feature type="compositionally biased region" description="Low complexity" evidence="17">
    <location>
        <begin position="457"/>
        <end position="469"/>
    </location>
</feature>
<evidence type="ECO:0000256" key="1">
    <source>
        <dbReference type="ARBA" id="ARBA00000900"/>
    </source>
</evidence>
<feature type="region of interest" description="Disordered" evidence="17">
    <location>
        <begin position="638"/>
        <end position="814"/>
    </location>
</feature>
<keyword evidence="7" id="KW-0862">Zinc</keyword>
<evidence type="ECO:0000313" key="20">
    <source>
        <dbReference type="Proteomes" id="UP000034805"/>
    </source>
</evidence>
<dbReference type="PROSITE" id="PS50089">
    <property type="entry name" value="ZF_RING_2"/>
    <property type="match status" value="1"/>
</dbReference>
<evidence type="ECO:0000256" key="13">
    <source>
        <dbReference type="ARBA" id="ARBA00079040"/>
    </source>
</evidence>
<dbReference type="EC" id="2.3.2.27" evidence="2"/>
<dbReference type="EMBL" id="JARO02002861">
    <property type="protein sequence ID" value="KPP71745.1"/>
    <property type="molecule type" value="Genomic_DNA"/>
</dbReference>
<feature type="region of interest" description="Disordered" evidence="17">
    <location>
        <begin position="100"/>
        <end position="133"/>
    </location>
</feature>
<dbReference type="GO" id="GO:0008270">
    <property type="term" value="F:zinc ion binding"/>
    <property type="evidence" value="ECO:0007669"/>
    <property type="project" value="UniProtKB-KW"/>
</dbReference>
<dbReference type="InterPro" id="IPR058745">
    <property type="entry name" value="PWI_Topors"/>
</dbReference>
<evidence type="ECO:0000256" key="15">
    <source>
        <dbReference type="ARBA" id="ARBA00082108"/>
    </source>
</evidence>
<dbReference type="InterPro" id="IPR001841">
    <property type="entry name" value="Znf_RING"/>
</dbReference>
<keyword evidence="9" id="KW-0804">Transcription</keyword>
<evidence type="ECO:0000256" key="7">
    <source>
        <dbReference type="ARBA" id="ARBA00022833"/>
    </source>
</evidence>
<dbReference type="Pfam" id="PF13923">
    <property type="entry name" value="zf-C3HC4_2"/>
    <property type="match status" value="1"/>
</dbReference>
<evidence type="ECO:0000256" key="8">
    <source>
        <dbReference type="ARBA" id="ARBA00023015"/>
    </source>
</evidence>
<evidence type="ECO:0000256" key="4">
    <source>
        <dbReference type="ARBA" id="ARBA00022723"/>
    </source>
</evidence>
<keyword evidence="6" id="KW-0833">Ubl conjugation pathway</keyword>
<dbReference type="GO" id="GO:0008630">
    <property type="term" value="P:intrinsic apoptotic signaling pathway in response to DNA damage"/>
    <property type="evidence" value="ECO:0007669"/>
    <property type="project" value="UniProtKB-ARBA"/>
</dbReference>
<accession>A0A0N8K0C4</accession>
<sequence length="945" mass="107378">MAPTKMKLRVRKKDGPSKASQSVSAEASPDSKCPICLDRFNNMAYLDRCLHKFCFRCIHEWSKNKAECPLCKQPFNSIFHSIKAENDFKEFVLRPTENGSFASPDGRRFRYRTTQTRERRQTQRRTSPPQDNGVLFEGLAASSALQPDSGFHRMMTMMAARRRAQNEGRTVRHLREQEMVSFRRALYRSGVRVRSVRDGGRYRDISAAFFQRNPACLHRLLPWLRRELTVLYGAHGSLVNIVQHIIMSRITRYDMEDQAIHDELRPFLLTRTDHFLHEFISFARSPFNMEAYDQHAIYDCPAPSYEEGSTSDSSVIAISEDEAGSVELSQQAVAVPTSVLSQAPWDDETPGPSYSTTEQVHSLLPPVSESESGSSREEVEVEEPRSSAQQGAHVKSDPAVNDSGDVSSDEEDCVIVGYVKPMAERTPELVQLSSDSEESDHNEGTEAAQKPQHIHFPSLSPPSSICSSASRHKSPQSTGRSEQQERNWASPENKRRHSPSHRGKDEASGVRESSNSKHQSSSQEGRQCRSRERSRSRSKDRSNQSHSRRSRSTDWSWSARSPTISLNSDSTLSRDRRCSRSRSRDCLPSKDGSWRKKRDRDYSQYKRSREKSLYSYSWDSYSHYSREKERTDALYVQSRSYSSSFHVSPDYGSRSHRRSRPRESHRRERRRSRSHSRTRSRNQSRNRSSGSRSHSRIHSRSRSRSHSSSSSRSAHRRARHEKPGGKRKYKTRHLEDTGRDHISKQHVSSSSLKEKRGSSERHHNRSRKNKSRSPSVEIIYEGRATGESRKRHRKKKKHKKKCRKNRSSDRAVQKSPVVITIDSDTDHSPAVVHEVIPSVIPVSNENGVPPTANHPSDTSLLESILQDLEQHLMPIDPSSVDVSNPETVSAEVTFGDIRDALQSERKQSSLPAGAGTSTTIAMVTSEHSSSEQTVSMTSPDNSMAS</sequence>
<keyword evidence="5 16" id="KW-0863">Zinc-finger</keyword>
<evidence type="ECO:0000256" key="12">
    <source>
        <dbReference type="ARBA" id="ARBA00076940"/>
    </source>
</evidence>
<evidence type="ECO:0000256" key="6">
    <source>
        <dbReference type="ARBA" id="ARBA00022786"/>
    </source>
</evidence>
<evidence type="ECO:0000256" key="2">
    <source>
        <dbReference type="ARBA" id="ARBA00012483"/>
    </source>
</evidence>
<dbReference type="PANTHER" id="PTHR46077:SF1">
    <property type="entry name" value="TOP1 BINDING ARGININE_SERINE RICH PROTEIN, E3 UBIQUITIN LIGASE"/>
    <property type="match status" value="1"/>
</dbReference>
<dbReference type="GO" id="GO:0061630">
    <property type="term" value="F:ubiquitin protein ligase activity"/>
    <property type="evidence" value="ECO:0007669"/>
    <property type="project" value="UniProtKB-EC"/>
</dbReference>
<dbReference type="InterPro" id="IPR013083">
    <property type="entry name" value="Znf_RING/FYVE/PHD"/>
</dbReference>
<evidence type="ECO:0000259" key="18">
    <source>
        <dbReference type="PROSITE" id="PS50089"/>
    </source>
</evidence>
<feature type="compositionally biased region" description="Basic residues" evidence="17">
    <location>
        <begin position="693"/>
        <end position="705"/>
    </location>
</feature>
<protein>
    <recommendedName>
        <fullName evidence="10">E3 ubiquitin-protein ligase Topors</fullName>
        <ecNumber evidence="2">2.3.2.27</ecNumber>
    </recommendedName>
    <alternativeName>
        <fullName evidence="11">RING-type E3 ubiquitin transferase Topors</fullName>
    </alternativeName>
    <alternativeName>
        <fullName evidence="13">SUMO1-protein E3 ligase Topors</fullName>
    </alternativeName>
    <alternativeName>
        <fullName evidence="12">Topoisomerase I-binding RING finger protein</fullName>
    </alternativeName>
    <alternativeName>
        <fullName evidence="14">Topoisomerase I-binding arginine/serine-rich protein</fullName>
    </alternativeName>
    <alternativeName>
        <fullName evidence="15">Tumor suppressor p53-binding protein 3</fullName>
    </alternativeName>
</protein>
<dbReference type="GO" id="GO:0006513">
    <property type="term" value="P:protein monoubiquitination"/>
    <property type="evidence" value="ECO:0007669"/>
    <property type="project" value="TreeGrafter"/>
</dbReference>
<dbReference type="InterPro" id="IPR058746">
    <property type="entry name" value="Znf_RING-type_Topors"/>
</dbReference>
<dbReference type="Proteomes" id="UP000034805">
    <property type="component" value="Unassembled WGS sequence"/>
</dbReference>
<evidence type="ECO:0000256" key="16">
    <source>
        <dbReference type="PROSITE-ProRule" id="PRU00175"/>
    </source>
</evidence>
<feature type="compositionally biased region" description="Basic residues" evidence="17">
    <location>
        <begin position="713"/>
        <end position="731"/>
    </location>
</feature>
<dbReference type="Pfam" id="PF26084">
    <property type="entry name" value="PWI_Topors"/>
    <property type="match status" value="1"/>
</dbReference>
<feature type="compositionally biased region" description="Basic and acidic residues" evidence="17">
    <location>
        <begin position="752"/>
        <end position="761"/>
    </location>
</feature>
<dbReference type="GO" id="GO:0000209">
    <property type="term" value="P:protein polyubiquitination"/>
    <property type="evidence" value="ECO:0007669"/>
    <property type="project" value="TreeGrafter"/>
</dbReference>
<organism evidence="19 20">
    <name type="scientific">Scleropages formosus</name>
    <name type="common">Asian bonytongue</name>
    <name type="synonym">Osteoglossum formosum</name>
    <dbReference type="NCBI Taxonomy" id="113540"/>
    <lineage>
        <taxon>Eukaryota</taxon>
        <taxon>Metazoa</taxon>
        <taxon>Chordata</taxon>
        <taxon>Craniata</taxon>
        <taxon>Vertebrata</taxon>
        <taxon>Euteleostomi</taxon>
        <taxon>Actinopterygii</taxon>
        <taxon>Neopterygii</taxon>
        <taxon>Teleostei</taxon>
        <taxon>Osteoglossocephala</taxon>
        <taxon>Osteoglossomorpha</taxon>
        <taxon>Osteoglossiformes</taxon>
        <taxon>Osteoglossidae</taxon>
        <taxon>Scleropages</taxon>
    </lineage>
</organism>
<reference evidence="19 20" key="1">
    <citation type="submission" date="2015-08" db="EMBL/GenBank/DDBJ databases">
        <title>The genome of the Asian arowana (Scleropages formosus).</title>
        <authorList>
            <person name="Tan M.H."/>
            <person name="Gan H.M."/>
            <person name="Croft L.J."/>
            <person name="Austin C.M."/>
        </authorList>
    </citation>
    <scope>NUCLEOTIDE SEQUENCE [LARGE SCALE GENOMIC DNA]</scope>
    <source>
        <strain evidence="19">Aro1</strain>
    </source>
</reference>
<feature type="region of interest" description="Disordered" evidence="17">
    <location>
        <begin position="430"/>
        <end position="611"/>
    </location>
</feature>
<keyword evidence="8" id="KW-0805">Transcription regulation</keyword>
<evidence type="ECO:0000313" key="19">
    <source>
        <dbReference type="EMBL" id="KPP71745.1"/>
    </source>
</evidence>
<feature type="compositionally biased region" description="Basic residues" evidence="17">
    <location>
        <begin position="789"/>
        <end position="805"/>
    </location>
</feature>
<dbReference type="SUPFAM" id="SSF57850">
    <property type="entry name" value="RING/U-box"/>
    <property type="match status" value="1"/>
</dbReference>
<gene>
    <name evidence="19" type="ORF">Z043_109310</name>
</gene>
<evidence type="ECO:0000256" key="3">
    <source>
        <dbReference type="ARBA" id="ARBA00022679"/>
    </source>
</evidence>
<comment type="caution">
    <text evidence="19">The sequence shown here is derived from an EMBL/GenBank/DDBJ whole genome shotgun (WGS) entry which is preliminary data.</text>
</comment>
<dbReference type="PANTHER" id="PTHR46077">
    <property type="entry name" value="E3 UBIQUITIN-PROTEIN LIGASE TOPORS"/>
    <property type="match status" value="1"/>
</dbReference>
<proteinExistence type="predicted"/>
<feature type="compositionally biased region" description="Basic and acidic residues" evidence="17">
    <location>
        <begin position="526"/>
        <end position="543"/>
    </location>
</feature>
<dbReference type="GO" id="GO:0032391">
    <property type="term" value="C:photoreceptor connecting cilium"/>
    <property type="evidence" value="ECO:0007669"/>
    <property type="project" value="UniProtKB-ARBA"/>
</dbReference>
<evidence type="ECO:0000256" key="14">
    <source>
        <dbReference type="ARBA" id="ARBA00079184"/>
    </source>
</evidence>
<feature type="region of interest" description="Disordered" evidence="17">
    <location>
        <begin position="924"/>
        <end position="945"/>
    </location>
</feature>
<keyword evidence="3" id="KW-0808">Transferase</keyword>
<dbReference type="Gene3D" id="3.30.40.10">
    <property type="entry name" value="Zinc/RING finger domain, C3HC4 (zinc finger)"/>
    <property type="match status" value="1"/>
</dbReference>
<evidence type="ECO:0000256" key="9">
    <source>
        <dbReference type="ARBA" id="ARBA00023163"/>
    </source>
</evidence>
<comment type="catalytic activity">
    <reaction evidence="1">
        <text>S-ubiquitinyl-[E2 ubiquitin-conjugating enzyme]-L-cysteine + [acceptor protein]-L-lysine = [E2 ubiquitin-conjugating enzyme]-L-cysteine + N(6)-ubiquitinyl-[acceptor protein]-L-lysine.</text>
        <dbReference type="EC" id="2.3.2.27"/>
    </reaction>
</comment>
<feature type="compositionally biased region" description="Basic and acidic residues" evidence="17">
    <location>
        <begin position="374"/>
        <end position="385"/>
    </location>
</feature>
<dbReference type="PROSITE" id="PS00518">
    <property type="entry name" value="ZF_RING_1"/>
    <property type="match status" value="1"/>
</dbReference>
<keyword evidence="4" id="KW-0479">Metal-binding</keyword>
<dbReference type="AlphaFoldDB" id="A0A0N8K0C4"/>
<name>A0A0N8K0C4_SCLFO</name>
<feature type="compositionally biased region" description="Basic and acidic residues" evidence="17">
    <location>
        <begin position="732"/>
        <end position="743"/>
    </location>
</feature>
<evidence type="ECO:0000256" key="5">
    <source>
        <dbReference type="ARBA" id="ARBA00022771"/>
    </source>
</evidence>
<dbReference type="FunFam" id="3.30.40.10:FF:000136">
    <property type="entry name" value="E3 ubiquitin-protein ligase Topors"/>
    <property type="match status" value="1"/>
</dbReference>
<feature type="region of interest" description="Disordered" evidence="17">
    <location>
        <begin position="1"/>
        <end position="30"/>
    </location>
</feature>
<feature type="region of interest" description="Disordered" evidence="17">
    <location>
        <begin position="342"/>
        <end position="411"/>
    </location>
</feature>
<feature type="domain" description="RING-type" evidence="18">
    <location>
        <begin position="33"/>
        <end position="72"/>
    </location>
</feature>
<feature type="compositionally biased region" description="Basic residues" evidence="17">
    <location>
        <begin position="762"/>
        <end position="771"/>
    </location>
</feature>
<feature type="compositionally biased region" description="Low complexity" evidence="17">
    <location>
        <begin position="516"/>
        <end position="525"/>
    </location>
</feature>